<comment type="caution">
    <text evidence="3">The sequence shown here is derived from an EMBL/GenBank/DDBJ whole genome shotgun (WGS) entry which is preliminary data.</text>
</comment>
<dbReference type="Proteomes" id="UP000253918">
    <property type="component" value="Unassembled WGS sequence"/>
</dbReference>
<dbReference type="OrthoDB" id="7840506at2"/>
<evidence type="ECO:0000313" key="4">
    <source>
        <dbReference type="Proteomes" id="UP000253918"/>
    </source>
</evidence>
<dbReference type="InterPro" id="IPR050300">
    <property type="entry name" value="GDXG_lipolytic_enzyme"/>
</dbReference>
<dbReference type="RefSeq" id="WP_114686801.1">
    <property type="nucleotide sequence ID" value="NZ_QQNB01000001.1"/>
</dbReference>
<sequence>MLNASSVRPLDGAPLAAGAVTFDAAVADPALAVVTAVAQPLLLEFAPEQPNGRAMLVLGGGGYVQLMAGREGVQVARWLNALGYHAWVLIHRFPDAANGPAAPLADALAAMRLLREAHGSVGVVGLSSGGHLAACLAAETPAEWGLVSDAATRPDVLVIGYAPISTNAAGRTIVADKPPLPPAEKQAMYDRLQPDAQLLAGPPPAFLVYSGNDPVVPVENARRLHAAWERQGGAAELHVFADAPHGFALDTPGLPVSLWPDLCAAWLRQAGFL</sequence>
<keyword evidence="1 3" id="KW-0378">Hydrolase</keyword>
<dbReference type="Gene3D" id="3.40.50.1820">
    <property type="entry name" value="alpha/beta hydrolase"/>
    <property type="match status" value="1"/>
</dbReference>
<keyword evidence="4" id="KW-1185">Reference proteome</keyword>
<dbReference type="GO" id="GO:0006508">
    <property type="term" value="P:proteolysis"/>
    <property type="evidence" value="ECO:0007669"/>
    <property type="project" value="InterPro"/>
</dbReference>
<dbReference type="Pfam" id="PF00326">
    <property type="entry name" value="Peptidase_S9"/>
    <property type="match status" value="1"/>
</dbReference>
<dbReference type="EMBL" id="QQNB01000001">
    <property type="protein sequence ID" value="RDE07221.1"/>
    <property type="molecule type" value="Genomic_DNA"/>
</dbReference>
<dbReference type="InterPro" id="IPR029058">
    <property type="entry name" value="AB_hydrolase_fold"/>
</dbReference>
<accession>A0A369W569</accession>
<dbReference type="GO" id="GO:0008236">
    <property type="term" value="F:serine-type peptidase activity"/>
    <property type="evidence" value="ECO:0007669"/>
    <property type="project" value="InterPro"/>
</dbReference>
<dbReference type="PANTHER" id="PTHR48081">
    <property type="entry name" value="AB HYDROLASE SUPERFAMILY PROTEIN C4A8.06C"/>
    <property type="match status" value="1"/>
</dbReference>
<evidence type="ECO:0000313" key="3">
    <source>
        <dbReference type="EMBL" id="RDE07221.1"/>
    </source>
</evidence>
<dbReference type="SUPFAM" id="SSF53474">
    <property type="entry name" value="alpha/beta-Hydrolases"/>
    <property type="match status" value="1"/>
</dbReference>
<dbReference type="InterPro" id="IPR001375">
    <property type="entry name" value="Peptidase_S9_cat"/>
</dbReference>
<reference evidence="3 4" key="1">
    <citation type="submission" date="2018-07" db="EMBL/GenBank/DDBJ databases">
        <title>a novel species of Sphingomonas isolated from the rhizosphere soil of Araceae plant.</title>
        <authorList>
            <person name="Zhiyong W."/>
            <person name="Qinglan Z."/>
            <person name="Zhiwei F."/>
            <person name="Ding X."/>
            <person name="Gejiao W."/>
            <person name="Shixue Z."/>
        </authorList>
    </citation>
    <scope>NUCLEOTIDE SEQUENCE [LARGE SCALE GENOMIC DNA]</scope>
    <source>
        <strain evidence="3 4">WZY 27</strain>
    </source>
</reference>
<name>A0A369W569_9SPHN</name>
<proteinExistence type="predicted"/>
<feature type="domain" description="Peptidase S9 prolyl oligopeptidase catalytic" evidence="2">
    <location>
        <begin position="119"/>
        <end position="248"/>
    </location>
</feature>
<evidence type="ECO:0000256" key="1">
    <source>
        <dbReference type="ARBA" id="ARBA00022801"/>
    </source>
</evidence>
<protein>
    <submittedName>
        <fullName evidence="3">Alpha/beta hydrolase</fullName>
    </submittedName>
</protein>
<organism evidence="3 4">
    <name type="scientific">Sphingomonas aracearum</name>
    <dbReference type="NCBI Taxonomy" id="2283317"/>
    <lineage>
        <taxon>Bacteria</taxon>
        <taxon>Pseudomonadati</taxon>
        <taxon>Pseudomonadota</taxon>
        <taxon>Alphaproteobacteria</taxon>
        <taxon>Sphingomonadales</taxon>
        <taxon>Sphingomonadaceae</taxon>
        <taxon>Sphingomonas</taxon>
    </lineage>
</organism>
<dbReference type="PANTHER" id="PTHR48081:SF6">
    <property type="entry name" value="PEPTIDASE S9 PROLYL OLIGOPEPTIDASE CATALYTIC DOMAIN-CONTAINING PROTEIN"/>
    <property type="match status" value="1"/>
</dbReference>
<gene>
    <name evidence="3" type="ORF">DVW87_06195</name>
</gene>
<evidence type="ECO:0000259" key="2">
    <source>
        <dbReference type="Pfam" id="PF00326"/>
    </source>
</evidence>
<dbReference type="AlphaFoldDB" id="A0A369W569"/>